<name>A0A0P9BMZ1_DROAN</name>
<keyword evidence="1" id="KW-0646">Protease inhibitor</keyword>
<evidence type="ECO:0000256" key="1">
    <source>
        <dbReference type="ARBA" id="ARBA00022690"/>
    </source>
</evidence>
<dbReference type="InterPro" id="IPR036880">
    <property type="entry name" value="Kunitz_BPTI_sf"/>
</dbReference>
<dbReference type="SUPFAM" id="SSF57362">
    <property type="entry name" value="BPTI-like"/>
    <property type="match status" value="1"/>
</dbReference>
<dbReference type="PRINTS" id="PR00759">
    <property type="entry name" value="BASICPTASE"/>
</dbReference>
<protein>
    <recommendedName>
        <fullName evidence="5">BPTI/Kunitz inhibitor domain-containing protein</fullName>
    </recommendedName>
</protein>
<feature type="chain" id="PRO_5006155585" description="BPTI/Kunitz inhibitor domain-containing protein" evidence="4">
    <location>
        <begin position="20"/>
        <end position="83"/>
    </location>
</feature>
<dbReference type="Proteomes" id="UP000007801">
    <property type="component" value="Unassembled WGS sequence"/>
</dbReference>
<evidence type="ECO:0000256" key="3">
    <source>
        <dbReference type="ARBA" id="ARBA00023157"/>
    </source>
</evidence>
<evidence type="ECO:0000313" key="7">
    <source>
        <dbReference type="Proteomes" id="UP000007801"/>
    </source>
</evidence>
<dbReference type="PANTHER" id="PTHR10083">
    <property type="entry name" value="KUNITZ-TYPE PROTEASE INHIBITOR-RELATED"/>
    <property type="match status" value="1"/>
</dbReference>
<dbReference type="InParanoid" id="A0A0P9BMZ1"/>
<feature type="domain" description="BPTI/Kunitz inhibitor" evidence="5">
    <location>
        <begin position="26"/>
        <end position="77"/>
    </location>
</feature>
<dbReference type="Gene3D" id="4.10.410.10">
    <property type="entry name" value="Pancreatic trypsin inhibitor Kunitz domain"/>
    <property type="match status" value="1"/>
</dbReference>
<keyword evidence="7" id="KW-1185">Reference proteome</keyword>
<sequence length="83" mass="9347">MLLLLILPLFNCIFYGINAAELPSECLIPHSQGETTRAAFFMYTFDPDTYECKGFLYGGLGGNPNRFWSKKACEERCVIPNST</sequence>
<dbReference type="GeneID" id="26514356"/>
<dbReference type="PANTHER" id="PTHR10083:SF374">
    <property type="entry name" value="BPTI_KUNITZ INHIBITOR DOMAIN-CONTAINING PROTEIN"/>
    <property type="match status" value="1"/>
</dbReference>
<keyword evidence="4" id="KW-0732">Signal</keyword>
<dbReference type="GO" id="GO:0004867">
    <property type="term" value="F:serine-type endopeptidase inhibitor activity"/>
    <property type="evidence" value="ECO:0007669"/>
    <property type="project" value="UniProtKB-KW"/>
</dbReference>
<keyword evidence="2" id="KW-0722">Serine protease inhibitor</keyword>
<dbReference type="InterPro" id="IPR050098">
    <property type="entry name" value="TFPI/VKTCI-like"/>
</dbReference>
<dbReference type="PROSITE" id="PS50279">
    <property type="entry name" value="BPTI_KUNITZ_2"/>
    <property type="match status" value="1"/>
</dbReference>
<evidence type="ECO:0000256" key="4">
    <source>
        <dbReference type="SAM" id="SignalP"/>
    </source>
</evidence>
<keyword evidence="3" id="KW-1015">Disulfide bond</keyword>
<dbReference type="AlphaFoldDB" id="A0A0P9BMZ1"/>
<evidence type="ECO:0000259" key="5">
    <source>
        <dbReference type="PROSITE" id="PS50279"/>
    </source>
</evidence>
<reference evidence="6 7" key="1">
    <citation type="journal article" date="2007" name="Nature">
        <title>Evolution of genes and genomes on the Drosophila phylogeny.</title>
        <authorList>
            <consortium name="Drosophila 12 Genomes Consortium"/>
            <person name="Clark A.G."/>
            <person name="Eisen M.B."/>
            <person name="Smith D.R."/>
            <person name="Bergman C.M."/>
            <person name="Oliver B."/>
            <person name="Markow T.A."/>
            <person name="Kaufman T.C."/>
            <person name="Kellis M."/>
            <person name="Gelbart W."/>
            <person name="Iyer V.N."/>
            <person name="Pollard D.A."/>
            <person name="Sackton T.B."/>
            <person name="Larracuente A.M."/>
            <person name="Singh N.D."/>
            <person name="Abad J.P."/>
            <person name="Abt D.N."/>
            <person name="Adryan B."/>
            <person name="Aguade M."/>
            <person name="Akashi H."/>
            <person name="Anderson W.W."/>
            <person name="Aquadro C.F."/>
            <person name="Ardell D.H."/>
            <person name="Arguello R."/>
            <person name="Artieri C.G."/>
            <person name="Barbash D.A."/>
            <person name="Barker D."/>
            <person name="Barsanti P."/>
            <person name="Batterham P."/>
            <person name="Batzoglou S."/>
            <person name="Begun D."/>
            <person name="Bhutkar A."/>
            <person name="Blanco E."/>
            <person name="Bosak S.A."/>
            <person name="Bradley R.K."/>
            <person name="Brand A.D."/>
            <person name="Brent M.R."/>
            <person name="Brooks A.N."/>
            <person name="Brown R.H."/>
            <person name="Butlin R.K."/>
            <person name="Caggese C."/>
            <person name="Calvi B.R."/>
            <person name="Bernardo de Carvalho A."/>
            <person name="Caspi A."/>
            <person name="Castrezana S."/>
            <person name="Celniker S.E."/>
            <person name="Chang J.L."/>
            <person name="Chapple C."/>
            <person name="Chatterji S."/>
            <person name="Chinwalla A."/>
            <person name="Civetta A."/>
            <person name="Clifton S.W."/>
            <person name="Comeron J.M."/>
            <person name="Costello J.C."/>
            <person name="Coyne J.A."/>
            <person name="Daub J."/>
            <person name="David R.G."/>
            <person name="Delcher A.L."/>
            <person name="Delehaunty K."/>
            <person name="Do C.B."/>
            <person name="Ebling H."/>
            <person name="Edwards K."/>
            <person name="Eickbush T."/>
            <person name="Evans J.D."/>
            <person name="Filipski A."/>
            <person name="Findeiss S."/>
            <person name="Freyhult E."/>
            <person name="Fulton L."/>
            <person name="Fulton R."/>
            <person name="Garcia A.C."/>
            <person name="Gardiner A."/>
            <person name="Garfield D.A."/>
            <person name="Garvin B.E."/>
            <person name="Gibson G."/>
            <person name="Gilbert D."/>
            <person name="Gnerre S."/>
            <person name="Godfrey J."/>
            <person name="Good R."/>
            <person name="Gotea V."/>
            <person name="Gravely B."/>
            <person name="Greenberg A.J."/>
            <person name="Griffiths-Jones S."/>
            <person name="Gross S."/>
            <person name="Guigo R."/>
            <person name="Gustafson E.A."/>
            <person name="Haerty W."/>
            <person name="Hahn M.W."/>
            <person name="Halligan D.L."/>
            <person name="Halpern A.L."/>
            <person name="Halter G.M."/>
            <person name="Han M.V."/>
            <person name="Heger A."/>
            <person name="Hillier L."/>
            <person name="Hinrichs A.S."/>
            <person name="Holmes I."/>
            <person name="Hoskins R.A."/>
            <person name="Hubisz M.J."/>
            <person name="Hultmark D."/>
            <person name="Huntley M.A."/>
            <person name="Jaffe D.B."/>
            <person name="Jagadeeshan S."/>
            <person name="Jeck W.R."/>
            <person name="Johnson J."/>
            <person name="Jones C.D."/>
            <person name="Jordan W.C."/>
            <person name="Karpen G.H."/>
            <person name="Kataoka E."/>
            <person name="Keightley P.D."/>
            <person name="Kheradpour P."/>
            <person name="Kirkness E.F."/>
            <person name="Koerich L.B."/>
            <person name="Kristiansen K."/>
            <person name="Kudrna D."/>
            <person name="Kulathinal R.J."/>
            <person name="Kumar S."/>
            <person name="Kwok R."/>
            <person name="Lander E."/>
            <person name="Langley C.H."/>
            <person name="Lapoint R."/>
            <person name="Lazzaro B.P."/>
            <person name="Lee S.J."/>
            <person name="Levesque L."/>
            <person name="Li R."/>
            <person name="Lin C.F."/>
            <person name="Lin M.F."/>
            <person name="Lindblad-Toh K."/>
            <person name="Llopart A."/>
            <person name="Long M."/>
            <person name="Low L."/>
            <person name="Lozovsky E."/>
            <person name="Lu J."/>
            <person name="Luo M."/>
            <person name="Machado C.A."/>
            <person name="Makalowski W."/>
            <person name="Marzo M."/>
            <person name="Matsuda M."/>
            <person name="Matzkin L."/>
            <person name="McAllister B."/>
            <person name="McBride C.S."/>
            <person name="McKernan B."/>
            <person name="McKernan K."/>
            <person name="Mendez-Lago M."/>
            <person name="Minx P."/>
            <person name="Mollenhauer M.U."/>
            <person name="Montooth K."/>
            <person name="Mount S.M."/>
            <person name="Mu X."/>
            <person name="Myers E."/>
            <person name="Negre B."/>
            <person name="Newfeld S."/>
            <person name="Nielsen R."/>
            <person name="Noor M.A."/>
            <person name="O'Grady P."/>
            <person name="Pachter L."/>
            <person name="Papaceit M."/>
            <person name="Parisi M.J."/>
            <person name="Parisi M."/>
            <person name="Parts L."/>
            <person name="Pedersen J.S."/>
            <person name="Pesole G."/>
            <person name="Phillippy A.M."/>
            <person name="Ponting C.P."/>
            <person name="Pop M."/>
            <person name="Porcelli D."/>
            <person name="Powell J.R."/>
            <person name="Prohaska S."/>
            <person name="Pruitt K."/>
            <person name="Puig M."/>
            <person name="Quesneville H."/>
            <person name="Ram K.R."/>
            <person name="Rand D."/>
            <person name="Rasmussen M.D."/>
            <person name="Reed L.K."/>
            <person name="Reenan R."/>
            <person name="Reily A."/>
            <person name="Remington K.A."/>
            <person name="Rieger T.T."/>
            <person name="Ritchie M.G."/>
            <person name="Robin C."/>
            <person name="Rogers Y.H."/>
            <person name="Rohde C."/>
            <person name="Rozas J."/>
            <person name="Rubenfield M.J."/>
            <person name="Ruiz A."/>
            <person name="Russo S."/>
            <person name="Salzberg S.L."/>
            <person name="Sanchez-Gracia A."/>
            <person name="Saranga D.J."/>
            <person name="Sato H."/>
            <person name="Schaeffer S.W."/>
            <person name="Schatz M.C."/>
            <person name="Schlenke T."/>
            <person name="Schwartz R."/>
            <person name="Segarra C."/>
            <person name="Singh R.S."/>
            <person name="Sirot L."/>
            <person name="Sirota M."/>
            <person name="Sisneros N.B."/>
            <person name="Smith C.D."/>
            <person name="Smith T.F."/>
            <person name="Spieth J."/>
            <person name="Stage D.E."/>
            <person name="Stark A."/>
            <person name="Stephan W."/>
            <person name="Strausberg R.L."/>
            <person name="Strempel S."/>
            <person name="Sturgill D."/>
            <person name="Sutton G."/>
            <person name="Sutton G.G."/>
            <person name="Tao W."/>
            <person name="Teichmann S."/>
            <person name="Tobari Y.N."/>
            <person name="Tomimura Y."/>
            <person name="Tsolas J.M."/>
            <person name="Valente V.L."/>
            <person name="Venter E."/>
            <person name="Venter J.C."/>
            <person name="Vicario S."/>
            <person name="Vieira F.G."/>
            <person name="Vilella A.J."/>
            <person name="Villasante A."/>
            <person name="Walenz B."/>
            <person name="Wang J."/>
            <person name="Wasserman M."/>
            <person name="Watts T."/>
            <person name="Wilson D."/>
            <person name="Wilson R.K."/>
            <person name="Wing R.A."/>
            <person name="Wolfner M.F."/>
            <person name="Wong A."/>
            <person name="Wong G.K."/>
            <person name="Wu C.I."/>
            <person name="Wu G."/>
            <person name="Yamamoto D."/>
            <person name="Yang H.P."/>
            <person name="Yang S.P."/>
            <person name="Yorke J.A."/>
            <person name="Yoshida K."/>
            <person name="Zdobnov E."/>
            <person name="Zhang P."/>
            <person name="Zhang Y."/>
            <person name="Zimin A.V."/>
            <person name="Baldwin J."/>
            <person name="Abdouelleil A."/>
            <person name="Abdulkadir J."/>
            <person name="Abebe A."/>
            <person name="Abera B."/>
            <person name="Abreu J."/>
            <person name="Acer S.C."/>
            <person name="Aftuck L."/>
            <person name="Alexander A."/>
            <person name="An P."/>
            <person name="Anderson E."/>
            <person name="Anderson S."/>
            <person name="Arachi H."/>
            <person name="Azer M."/>
            <person name="Bachantsang P."/>
            <person name="Barry A."/>
            <person name="Bayul T."/>
            <person name="Berlin A."/>
            <person name="Bessette D."/>
            <person name="Bloom T."/>
            <person name="Blye J."/>
            <person name="Boguslavskiy L."/>
            <person name="Bonnet C."/>
            <person name="Boukhgalter B."/>
            <person name="Bourzgui I."/>
            <person name="Brown A."/>
            <person name="Cahill P."/>
            <person name="Channer S."/>
            <person name="Cheshatsang Y."/>
            <person name="Chuda L."/>
            <person name="Citroen M."/>
            <person name="Collymore A."/>
            <person name="Cooke P."/>
            <person name="Costello M."/>
            <person name="D'Aco K."/>
            <person name="Daza R."/>
            <person name="De Haan G."/>
            <person name="DeGray S."/>
            <person name="DeMaso C."/>
            <person name="Dhargay N."/>
            <person name="Dooley K."/>
            <person name="Dooley E."/>
            <person name="Doricent M."/>
            <person name="Dorje P."/>
            <person name="Dorjee K."/>
            <person name="Dupes A."/>
            <person name="Elong R."/>
            <person name="Falk J."/>
            <person name="Farina A."/>
            <person name="Faro S."/>
            <person name="Ferguson D."/>
            <person name="Fisher S."/>
            <person name="Foley C.D."/>
            <person name="Franke A."/>
            <person name="Friedrich D."/>
            <person name="Gadbois L."/>
            <person name="Gearin G."/>
            <person name="Gearin C.R."/>
            <person name="Giannoukos G."/>
            <person name="Goode T."/>
            <person name="Graham J."/>
            <person name="Grandbois E."/>
            <person name="Grewal S."/>
            <person name="Gyaltsen K."/>
            <person name="Hafez N."/>
            <person name="Hagos B."/>
            <person name="Hall J."/>
            <person name="Henson C."/>
            <person name="Hollinger A."/>
            <person name="Honan T."/>
            <person name="Huard M.D."/>
            <person name="Hughes L."/>
            <person name="Hurhula B."/>
            <person name="Husby M.E."/>
            <person name="Kamat A."/>
            <person name="Kanga B."/>
            <person name="Kashin S."/>
            <person name="Khazanovich D."/>
            <person name="Kisner P."/>
            <person name="Lance K."/>
            <person name="Lara M."/>
            <person name="Lee W."/>
            <person name="Lennon N."/>
            <person name="Letendre F."/>
            <person name="LeVine R."/>
            <person name="Lipovsky A."/>
            <person name="Liu X."/>
            <person name="Liu J."/>
            <person name="Liu S."/>
            <person name="Lokyitsang T."/>
            <person name="Lokyitsang Y."/>
            <person name="Lubonja R."/>
            <person name="Lui A."/>
            <person name="MacDonald P."/>
            <person name="Magnisalis V."/>
            <person name="Maru K."/>
            <person name="Matthews C."/>
            <person name="McCusker W."/>
            <person name="McDonough S."/>
            <person name="Mehta T."/>
            <person name="Meldrim J."/>
            <person name="Meneus L."/>
            <person name="Mihai O."/>
            <person name="Mihalev A."/>
            <person name="Mihova T."/>
            <person name="Mittelman R."/>
            <person name="Mlenga V."/>
            <person name="Montmayeur A."/>
            <person name="Mulrain L."/>
            <person name="Navidi A."/>
            <person name="Naylor J."/>
            <person name="Negash T."/>
            <person name="Nguyen T."/>
            <person name="Nguyen N."/>
            <person name="Nicol R."/>
            <person name="Norbu C."/>
            <person name="Norbu N."/>
            <person name="Novod N."/>
            <person name="O'Neill B."/>
            <person name="Osman S."/>
            <person name="Markiewicz E."/>
            <person name="Oyono O.L."/>
            <person name="Patti C."/>
            <person name="Phunkhang P."/>
            <person name="Pierre F."/>
            <person name="Priest M."/>
            <person name="Raghuraman S."/>
            <person name="Rege F."/>
            <person name="Reyes R."/>
            <person name="Rise C."/>
            <person name="Rogov P."/>
            <person name="Ross K."/>
            <person name="Ryan E."/>
            <person name="Settipalli S."/>
            <person name="Shea T."/>
            <person name="Sherpa N."/>
            <person name="Shi L."/>
            <person name="Shih D."/>
            <person name="Sparrow T."/>
            <person name="Spaulding J."/>
            <person name="Stalker J."/>
            <person name="Stange-Thomann N."/>
            <person name="Stavropoulos S."/>
            <person name="Stone C."/>
            <person name="Strader C."/>
            <person name="Tesfaye S."/>
            <person name="Thomson T."/>
            <person name="Thoulutsang Y."/>
            <person name="Thoulutsang D."/>
            <person name="Topham K."/>
            <person name="Topping I."/>
            <person name="Tsamla T."/>
            <person name="Vassiliev H."/>
            <person name="Vo A."/>
            <person name="Wangchuk T."/>
            <person name="Wangdi T."/>
            <person name="Weiand M."/>
            <person name="Wilkinson J."/>
            <person name="Wilson A."/>
            <person name="Yadav S."/>
            <person name="Young G."/>
            <person name="Yu Q."/>
            <person name="Zembek L."/>
            <person name="Zhong D."/>
            <person name="Zimmer A."/>
            <person name="Zwirko Z."/>
            <person name="Jaffe D.B."/>
            <person name="Alvarez P."/>
            <person name="Brockman W."/>
            <person name="Butler J."/>
            <person name="Chin C."/>
            <person name="Gnerre S."/>
            <person name="Grabherr M."/>
            <person name="Kleber M."/>
            <person name="Mauceli E."/>
            <person name="MacCallum I."/>
        </authorList>
    </citation>
    <scope>NUCLEOTIDE SEQUENCE [LARGE SCALE GENOMIC DNA]</scope>
    <source>
        <strain evidence="7">Tucson 14024-0371.13</strain>
    </source>
</reference>
<dbReference type="EMBL" id="CH902620">
    <property type="protein sequence ID" value="KPU73168.1"/>
    <property type="molecule type" value="Genomic_DNA"/>
</dbReference>
<proteinExistence type="predicted"/>
<accession>A0A0P9BMZ1</accession>
<dbReference type="Pfam" id="PF00014">
    <property type="entry name" value="Kunitz_BPTI"/>
    <property type="match status" value="1"/>
</dbReference>
<dbReference type="OrthoDB" id="4473401at2759"/>
<dbReference type="KEGG" id="dan:26514356"/>
<dbReference type="SMART" id="SM00131">
    <property type="entry name" value="KU"/>
    <property type="match status" value="1"/>
</dbReference>
<evidence type="ECO:0000256" key="2">
    <source>
        <dbReference type="ARBA" id="ARBA00022900"/>
    </source>
</evidence>
<evidence type="ECO:0000313" key="6">
    <source>
        <dbReference type="EMBL" id="KPU73168.1"/>
    </source>
</evidence>
<dbReference type="InterPro" id="IPR002223">
    <property type="entry name" value="Kunitz_BPTI"/>
</dbReference>
<feature type="signal peptide" evidence="4">
    <location>
        <begin position="1"/>
        <end position="19"/>
    </location>
</feature>
<dbReference type="GO" id="GO:0005615">
    <property type="term" value="C:extracellular space"/>
    <property type="evidence" value="ECO:0007669"/>
    <property type="project" value="TreeGrafter"/>
</dbReference>
<organism evidence="6 7">
    <name type="scientific">Drosophila ananassae</name>
    <name type="common">Fruit fly</name>
    <dbReference type="NCBI Taxonomy" id="7217"/>
    <lineage>
        <taxon>Eukaryota</taxon>
        <taxon>Metazoa</taxon>
        <taxon>Ecdysozoa</taxon>
        <taxon>Arthropoda</taxon>
        <taxon>Hexapoda</taxon>
        <taxon>Insecta</taxon>
        <taxon>Pterygota</taxon>
        <taxon>Neoptera</taxon>
        <taxon>Endopterygota</taxon>
        <taxon>Diptera</taxon>
        <taxon>Brachycera</taxon>
        <taxon>Muscomorpha</taxon>
        <taxon>Ephydroidea</taxon>
        <taxon>Drosophilidae</taxon>
        <taxon>Drosophila</taxon>
        <taxon>Sophophora</taxon>
    </lineage>
</organism>
<gene>
    <name evidence="6" type="primary">Dana\GF26947</name>
    <name evidence="6" type="ORF">GF26947</name>
</gene>